<dbReference type="GO" id="GO:0005524">
    <property type="term" value="F:ATP binding"/>
    <property type="evidence" value="ECO:0007669"/>
    <property type="project" value="UniProtKB-KW"/>
</dbReference>
<dbReference type="CDD" id="cd00130">
    <property type="entry name" value="PAS"/>
    <property type="match status" value="1"/>
</dbReference>
<dbReference type="InterPro" id="IPR000700">
    <property type="entry name" value="PAS-assoc_C"/>
</dbReference>
<dbReference type="SMART" id="SM00388">
    <property type="entry name" value="HisKA"/>
    <property type="match status" value="1"/>
</dbReference>
<feature type="domain" description="Response regulatory" evidence="16">
    <location>
        <begin position="421"/>
        <end position="536"/>
    </location>
</feature>
<dbReference type="PRINTS" id="PR00344">
    <property type="entry name" value="BCTRLSENSOR"/>
</dbReference>
<comment type="catalytic activity">
    <reaction evidence="1">
        <text>ATP + protein L-histidine = ADP + protein N-phospho-L-histidine.</text>
        <dbReference type="EC" id="2.7.13.3"/>
    </reaction>
</comment>
<keyword evidence="10" id="KW-1133">Transmembrane helix</keyword>
<evidence type="ECO:0000256" key="1">
    <source>
        <dbReference type="ARBA" id="ARBA00000085"/>
    </source>
</evidence>
<dbReference type="PROSITE" id="PS50109">
    <property type="entry name" value="HIS_KIN"/>
    <property type="match status" value="1"/>
</dbReference>
<dbReference type="InterPro" id="IPR036890">
    <property type="entry name" value="HATPase_C_sf"/>
</dbReference>
<dbReference type="Pfam" id="PF02518">
    <property type="entry name" value="HATPase_c"/>
    <property type="match status" value="1"/>
</dbReference>
<dbReference type="AlphaFoldDB" id="A0A2N9YC62"/>
<evidence type="ECO:0000256" key="6">
    <source>
        <dbReference type="ARBA" id="ARBA00022692"/>
    </source>
</evidence>
<evidence type="ECO:0000256" key="12">
    <source>
        <dbReference type="ARBA" id="ARBA00023136"/>
    </source>
</evidence>
<protein>
    <recommendedName>
        <fullName evidence="3">histidine kinase</fullName>
        <ecNumber evidence="3">2.7.13.3</ecNumber>
    </recommendedName>
</protein>
<keyword evidence="12" id="KW-0472">Membrane</keyword>
<dbReference type="PROSITE" id="PS50110">
    <property type="entry name" value="RESPONSE_REGULATORY"/>
    <property type="match status" value="1"/>
</dbReference>
<accession>A0A2N9YC62</accession>
<dbReference type="NCBIfam" id="TIGR00229">
    <property type="entry name" value="sensory_box"/>
    <property type="match status" value="1"/>
</dbReference>
<dbReference type="GO" id="GO:0000155">
    <property type="term" value="F:phosphorelay sensor kinase activity"/>
    <property type="evidence" value="ECO:0007669"/>
    <property type="project" value="InterPro"/>
</dbReference>
<keyword evidence="14" id="KW-0175">Coiled coil</keyword>
<dbReference type="SMART" id="SM00448">
    <property type="entry name" value="REC"/>
    <property type="match status" value="1"/>
</dbReference>
<evidence type="ECO:0000256" key="2">
    <source>
        <dbReference type="ARBA" id="ARBA00004370"/>
    </source>
</evidence>
<evidence type="ECO:0000256" key="10">
    <source>
        <dbReference type="ARBA" id="ARBA00022989"/>
    </source>
</evidence>
<dbReference type="Pfam" id="PF13426">
    <property type="entry name" value="PAS_9"/>
    <property type="match status" value="1"/>
</dbReference>
<evidence type="ECO:0000256" key="8">
    <source>
        <dbReference type="ARBA" id="ARBA00022777"/>
    </source>
</evidence>
<keyword evidence="4 13" id="KW-0597">Phosphoprotein</keyword>
<dbReference type="Gene3D" id="3.30.450.20">
    <property type="entry name" value="PAS domain"/>
    <property type="match status" value="1"/>
</dbReference>
<dbReference type="Pfam" id="PF00072">
    <property type="entry name" value="Response_reg"/>
    <property type="match status" value="1"/>
</dbReference>
<dbReference type="InterPro" id="IPR011006">
    <property type="entry name" value="CheY-like_superfamily"/>
</dbReference>
<dbReference type="Pfam" id="PF00512">
    <property type="entry name" value="HisKA"/>
    <property type="match status" value="1"/>
</dbReference>
<dbReference type="InterPro" id="IPR003594">
    <property type="entry name" value="HATPase_dom"/>
</dbReference>
<dbReference type="FunFam" id="1.10.287.130:FF:000004">
    <property type="entry name" value="Ethylene receptor 1"/>
    <property type="match status" value="1"/>
</dbReference>
<evidence type="ECO:0000256" key="3">
    <source>
        <dbReference type="ARBA" id="ARBA00012438"/>
    </source>
</evidence>
<evidence type="ECO:0000256" key="11">
    <source>
        <dbReference type="ARBA" id="ARBA00023012"/>
    </source>
</evidence>
<dbReference type="InterPro" id="IPR004358">
    <property type="entry name" value="Sig_transdc_His_kin-like_C"/>
</dbReference>
<dbReference type="PANTHER" id="PTHR43047">
    <property type="entry name" value="TWO-COMPONENT HISTIDINE PROTEIN KINASE"/>
    <property type="match status" value="1"/>
</dbReference>
<evidence type="ECO:0000256" key="7">
    <source>
        <dbReference type="ARBA" id="ARBA00022741"/>
    </source>
</evidence>
<evidence type="ECO:0000313" key="19">
    <source>
        <dbReference type="EMBL" id="AUI68004.1"/>
    </source>
</evidence>
<feature type="domain" description="Histidine kinase" evidence="15">
    <location>
        <begin position="168"/>
        <end position="392"/>
    </location>
</feature>
<evidence type="ECO:0000313" key="20">
    <source>
        <dbReference type="Proteomes" id="UP000234271"/>
    </source>
</evidence>
<evidence type="ECO:0000256" key="9">
    <source>
        <dbReference type="ARBA" id="ARBA00022840"/>
    </source>
</evidence>
<dbReference type="Gene3D" id="3.40.50.2300">
    <property type="match status" value="1"/>
</dbReference>
<dbReference type="InterPro" id="IPR000014">
    <property type="entry name" value="PAS"/>
</dbReference>
<comment type="subcellular location">
    <subcellularLocation>
        <location evidence="2">Membrane</location>
    </subcellularLocation>
</comment>
<dbReference type="InterPro" id="IPR003661">
    <property type="entry name" value="HisK_dim/P_dom"/>
</dbReference>
<feature type="modified residue" description="4-aspartylphosphate" evidence="13">
    <location>
        <position position="470"/>
    </location>
</feature>
<dbReference type="SUPFAM" id="SSF47384">
    <property type="entry name" value="Homodimeric domain of signal transducing histidine kinase"/>
    <property type="match status" value="1"/>
</dbReference>
<evidence type="ECO:0000259" key="18">
    <source>
        <dbReference type="PROSITE" id="PS50113"/>
    </source>
</evidence>
<dbReference type="PROSITE" id="PS50112">
    <property type="entry name" value="PAS"/>
    <property type="match status" value="1"/>
</dbReference>
<dbReference type="EMBL" id="CP018889">
    <property type="protein sequence ID" value="AUI68004.1"/>
    <property type="molecule type" value="Genomic_DNA"/>
</dbReference>
<dbReference type="InterPro" id="IPR005467">
    <property type="entry name" value="His_kinase_dom"/>
</dbReference>
<evidence type="ECO:0000256" key="5">
    <source>
        <dbReference type="ARBA" id="ARBA00022679"/>
    </source>
</evidence>
<dbReference type="SUPFAM" id="SSF55785">
    <property type="entry name" value="PYP-like sensor domain (PAS domain)"/>
    <property type="match status" value="1"/>
</dbReference>
<feature type="domain" description="PAC" evidence="18">
    <location>
        <begin position="92"/>
        <end position="143"/>
    </location>
</feature>
<keyword evidence="5" id="KW-0808">Transferase</keyword>
<dbReference type="SUPFAM" id="SSF52172">
    <property type="entry name" value="CheY-like"/>
    <property type="match status" value="1"/>
</dbReference>
<dbReference type="SMART" id="SM00387">
    <property type="entry name" value="HATPase_c"/>
    <property type="match status" value="1"/>
</dbReference>
<gene>
    <name evidence="19" type="ORF">BLE401_04325</name>
</gene>
<dbReference type="Gene3D" id="1.10.287.130">
    <property type="match status" value="1"/>
</dbReference>
<dbReference type="RefSeq" id="WP_101539120.1">
    <property type="nucleotide sequence ID" value="NZ_CP018889.2"/>
</dbReference>
<dbReference type="Gene3D" id="3.30.565.10">
    <property type="entry name" value="Histidine kinase-like ATPase, C-terminal domain"/>
    <property type="match status" value="1"/>
</dbReference>
<keyword evidence="9" id="KW-0067">ATP-binding</keyword>
<feature type="coiled-coil region" evidence="14">
    <location>
        <begin position="134"/>
        <end position="161"/>
    </location>
</feature>
<dbReference type="Proteomes" id="UP000234271">
    <property type="component" value="Chromosome"/>
</dbReference>
<keyword evidence="11" id="KW-0902">Two-component regulatory system</keyword>
<keyword evidence="7" id="KW-0547">Nucleotide-binding</keyword>
<proteinExistence type="predicted"/>
<feature type="domain" description="PAS" evidence="17">
    <location>
        <begin position="17"/>
        <end position="88"/>
    </location>
</feature>
<dbReference type="GO" id="GO:0016020">
    <property type="term" value="C:membrane"/>
    <property type="evidence" value="ECO:0007669"/>
    <property type="project" value="UniProtKB-SubCell"/>
</dbReference>
<evidence type="ECO:0000256" key="14">
    <source>
        <dbReference type="SAM" id="Coils"/>
    </source>
</evidence>
<dbReference type="CDD" id="cd00082">
    <property type="entry name" value="HisKA"/>
    <property type="match status" value="1"/>
</dbReference>
<evidence type="ECO:0000259" key="15">
    <source>
        <dbReference type="PROSITE" id="PS50109"/>
    </source>
</evidence>
<dbReference type="EC" id="2.7.13.3" evidence="3"/>
<sequence length="653" mass="73934">MTQTPLVKKDSIELINALDHFKTTLDMTLDCVFMFHLHSFLLFYVNQGAVKLLGYSQTELLQKTVLEIQPLIKHEKFDAQIKLLLEGQQPTLKFETCYQHKQGFLIPVEVFIQFIQIDSEDGRFVAIIRDITERKQIEDSLEKALESAEQARLEAEKANRSRSAFLANMSHEIRTPLNVILGFAELLHGQTQDLHHKEYLAAIQASGHSLMRLLNDILDLSKVEAGRMVLEYTMLNPLTVFYDIGNIFSEKIKDKGLELIIEPSPALPPYLMLDEVRLRQILLNLVGNAVKFTHHGYIKIKIGCADFLSDAQKTTVTLLFSVEDTGIGIPSTQLENIFAVFEQYTEQNPQYGGSGLGLTITKRLVEMMGGRIWASSNVNQGSVFTVAIEHLTVALVHKSLAVEIENKKTIDINTICFDNQRILLVDDVKFNRDLIKIFLKETQVHFLEANNGQEAIEQARRYQPDLILMDIVMPIMDGHSAARILKEDARCAGIPIIAVTISVVENEELTLQTLYDGFLKKPLHKNMLLLELIKLLPYTLNTRIPKKNDLPATSVSQSSETNLPSASPNLSALLQTLREAKVEWDEINNTLIINNIEEFANRMQQLGQQYAYIALIEWGKSLASQAAMFEIQALSATLQTFPTLIDEIERLYR</sequence>
<dbReference type="InterPro" id="IPR035965">
    <property type="entry name" value="PAS-like_dom_sf"/>
</dbReference>
<keyword evidence="6" id="KW-0812">Transmembrane</keyword>
<dbReference type="PROSITE" id="PS50113">
    <property type="entry name" value="PAC"/>
    <property type="match status" value="1"/>
</dbReference>
<keyword evidence="8" id="KW-0418">Kinase</keyword>
<evidence type="ECO:0000259" key="16">
    <source>
        <dbReference type="PROSITE" id="PS50110"/>
    </source>
</evidence>
<evidence type="ECO:0000259" key="17">
    <source>
        <dbReference type="PROSITE" id="PS50112"/>
    </source>
</evidence>
<dbReference type="CDD" id="cd16922">
    <property type="entry name" value="HATPase_EvgS-ArcB-TorS-like"/>
    <property type="match status" value="1"/>
</dbReference>
<dbReference type="InterPro" id="IPR036097">
    <property type="entry name" value="HisK_dim/P_sf"/>
</dbReference>
<keyword evidence="20" id="KW-1185">Reference proteome</keyword>
<dbReference type="SUPFAM" id="SSF55874">
    <property type="entry name" value="ATPase domain of HSP90 chaperone/DNA topoisomerase II/histidine kinase"/>
    <property type="match status" value="1"/>
</dbReference>
<dbReference type="InterPro" id="IPR001789">
    <property type="entry name" value="Sig_transdc_resp-reg_receiver"/>
</dbReference>
<evidence type="ECO:0000256" key="4">
    <source>
        <dbReference type="ARBA" id="ARBA00022553"/>
    </source>
</evidence>
<dbReference type="FunFam" id="3.30.565.10:FF:000010">
    <property type="entry name" value="Sensor histidine kinase RcsC"/>
    <property type="match status" value="1"/>
</dbReference>
<name>A0A2N9YC62_9GAMM</name>
<evidence type="ECO:0000256" key="13">
    <source>
        <dbReference type="PROSITE-ProRule" id="PRU00169"/>
    </source>
</evidence>
<organism evidence="19 20">
    <name type="scientific">Beggiatoa leptomitoformis</name>
    <dbReference type="NCBI Taxonomy" id="288004"/>
    <lineage>
        <taxon>Bacteria</taxon>
        <taxon>Pseudomonadati</taxon>
        <taxon>Pseudomonadota</taxon>
        <taxon>Gammaproteobacteria</taxon>
        <taxon>Thiotrichales</taxon>
        <taxon>Thiotrichaceae</taxon>
        <taxon>Beggiatoa</taxon>
    </lineage>
</organism>
<reference evidence="20" key="1">
    <citation type="submission" date="2016-12" db="EMBL/GenBank/DDBJ databases">
        <title>Complete Genome Sequence of Beggiatoa leptomitiformis D-401.</title>
        <authorList>
            <person name="Fomenkov A."/>
            <person name="Vincze T."/>
            <person name="Grabovich M."/>
            <person name="Anton B.P."/>
            <person name="Dubinina G."/>
            <person name="Orlova M."/>
            <person name="Belousova E."/>
            <person name="Roberts R.J."/>
        </authorList>
    </citation>
    <scope>NUCLEOTIDE SEQUENCE [LARGE SCALE GENOMIC DNA]</scope>
    <source>
        <strain evidence="20">D-401</strain>
    </source>
</reference>